<feature type="region of interest" description="Disordered" evidence="1">
    <location>
        <begin position="52"/>
        <end position="86"/>
    </location>
</feature>
<dbReference type="EMBL" id="LCUJ01000002">
    <property type="protein sequence ID" value="OCL99546.1"/>
    <property type="molecule type" value="Genomic_DNA"/>
</dbReference>
<dbReference type="OrthoDB" id="9554524at2"/>
<gene>
    <name evidence="2" type="ORF">AAX29_00587</name>
</gene>
<dbReference type="Proteomes" id="UP000093281">
    <property type="component" value="Unassembled WGS sequence"/>
</dbReference>
<evidence type="ECO:0000313" key="3">
    <source>
        <dbReference type="Proteomes" id="UP000093281"/>
    </source>
</evidence>
<accession>A0A1C0B7G9</accession>
<protein>
    <submittedName>
        <fullName evidence="2">Uncharacterized protein</fullName>
    </submittedName>
</protein>
<dbReference type="AlphaFoldDB" id="A0A1C0B7G9"/>
<dbReference type="RefSeq" id="WP_066185498.1">
    <property type="nucleotide sequence ID" value="NZ_LCUJ01000002.1"/>
</dbReference>
<evidence type="ECO:0000256" key="1">
    <source>
        <dbReference type="SAM" id="MobiDB-lite"/>
    </source>
</evidence>
<sequence>MKKLEELIISKGTIIHLNGIPFELSQDTNVLGLQSNLDLALNWSNQDCSSASFSQVEHSVDNPTHAASADRPVANPRTSKESLLSKQEFKTVLTSDELR</sequence>
<evidence type="ECO:0000313" key="2">
    <source>
        <dbReference type="EMBL" id="OCL99546.1"/>
    </source>
</evidence>
<organism evidence="2 3">
    <name type="scientific">Aliarcobacter thereius</name>
    <dbReference type="NCBI Taxonomy" id="544718"/>
    <lineage>
        <taxon>Bacteria</taxon>
        <taxon>Pseudomonadati</taxon>
        <taxon>Campylobacterota</taxon>
        <taxon>Epsilonproteobacteria</taxon>
        <taxon>Campylobacterales</taxon>
        <taxon>Arcobacteraceae</taxon>
        <taxon>Aliarcobacter</taxon>
    </lineage>
</organism>
<comment type="caution">
    <text evidence="2">The sequence shown here is derived from an EMBL/GenBank/DDBJ whole genome shotgun (WGS) entry which is preliminary data.</text>
</comment>
<name>A0A1C0B7G9_9BACT</name>
<reference evidence="3" key="1">
    <citation type="submission" date="2015-05" db="EMBL/GenBank/DDBJ databases">
        <authorList>
            <person name="Rovetto F."/>
            <person name="Cocolin L."/>
            <person name="Illeghems K."/>
            <person name="Van Nieuwerburgh F."/>
            <person name="Houf K."/>
        </authorList>
    </citation>
    <scope>NUCLEOTIDE SEQUENCE [LARGE SCALE GENOMIC DNA]</scope>
    <source>
        <strain evidence="3">DU22</strain>
    </source>
</reference>
<proteinExistence type="predicted"/>